<reference evidence="1 2" key="1">
    <citation type="journal article" date="2016" name="Proc. Natl. Acad. Sci. U.S.A.">
        <title>Comparative genomics of biotechnologically important yeasts.</title>
        <authorList>
            <person name="Riley R."/>
            <person name="Haridas S."/>
            <person name="Wolfe K.H."/>
            <person name="Lopes M.R."/>
            <person name="Hittinger C.T."/>
            <person name="Goeker M."/>
            <person name="Salamov A.A."/>
            <person name="Wisecaver J.H."/>
            <person name="Long T.M."/>
            <person name="Calvey C.H."/>
            <person name="Aerts A.L."/>
            <person name="Barry K.W."/>
            <person name="Choi C."/>
            <person name="Clum A."/>
            <person name="Coughlan A.Y."/>
            <person name="Deshpande S."/>
            <person name="Douglass A.P."/>
            <person name="Hanson S.J."/>
            <person name="Klenk H.-P."/>
            <person name="LaButti K.M."/>
            <person name="Lapidus A."/>
            <person name="Lindquist E.A."/>
            <person name="Lipzen A.M."/>
            <person name="Meier-Kolthoff J.P."/>
            <person name="Ohm R.A."/>
            <person name="Otillar R.P."/>
            <person name="Pangilinan J.L."/>
            <person name="Peng Y."/>
            <person name="Rokas A."/>
            <person name="Rosa C.A."/>
            <person name="Scheuner C."/>
            <person name="Sibirny A.A."/>
            <person name="Slot J.C."/>
            <person name="Stielow J.B."/>
            <person name="Sun H."/>
            <person name="Kurtzman C.P."/>
            <person name="Blackwell M."/>
            <person name="Grigoriev I.V."/>
            <person name="Jeffries T.W."/>
        </authorList>
    </citation>
    <scope>NUCLEOTIDE SEQUENCE [LARGE SCALE GENOMIC DNA]</scope>
    <source>
        <strain evidence="1 2">NRRL Y-11557</strain>
    </source>
</reference>
<dbReference type="Proteomes" id="UP000094385">
    <property type="component" value="Unassembled WGS sequence"/>
</dbReference>
<proteinExistence type="predicted"/>
<accession>A0A1E3QIM0</accession>
<gene>
    <name evidence="1" type="ORF">LIPSTDRAFT_47182</name>
</gene>
<dbReference type="AlphaFoldDB" id="A0A1E3QIM0"/>
<sequence length="52" mass="6110">SWYLSVMDDVTRGKWVYPMKSKGEAFDRLCEFCNWAQNNTGNVSRGFVWITD</sequence>
<dbReference type="OrthoDB" id="413361at2759"/>
<name>A0A1E3QIM0_LIPST</name>
<dbReference type="EMBL" id="KV454289">
    <property type="protein sequence ID" value="ODQ76837.1"/>
    <property type="molecule type" value="Genomic_DNA"/>
</dbReference>
<organism evidence="1 2">
    <name type="scientific">Lipomyces starkeyi NRRL Y-11557</name>
    <dbReference type="NCBI Taxonomy" id="675824"/>
    <lineage>
        <taxon>Eukaryota</taxon>
        <taxon>Fungi</taxon>
        <taxon>Dikarya</taxon>
        <taxon>Ascomycota</taxon>
        <taxon>Saccharomycotina</taxon>
        <taxon>Lipomycetes</taxon>
        <taxon>Lipomycetales</taxon>
        <taxon>Lipomycetaceae</taxon>
        <taxon>Lipomyces</taxon>
    </lineage>
</organism>
<evidence type="ECO:0000313" key="2">
    <source>
        <dbReference type="Proteomes" id="UP000094385"/>
    </source>
</evidence>
<evidence type="ECO:0000313" key="1">
    <source>
        <dbReference type="EMBL" id="ODQ76837.1"/>
    </source>
</evidence>
<protein>
    <submittedName>
        <fullName evidence="1">Uncharacterized protein</fullName>
    </submittedName>
</protein>
<keyword evidence="2" id="KW-1185">Reference proteome</keyword>
<feature type="non-terminal residue" evidence="1">
    <location>
        <position position="1"/>
    </location>
</feature>